<dbReference type="OMA" id="DEYMENT"/>
<evidence type="ECO:0000313" key="10">
    <source>
        <dbReference type="Proteomes" id="UP000220214"/>
    </source>
</evidence>
<evidence type="ECO:0000313" key="3">
    <source>
        <dbReference type="EMBL" id="SCL97501.1"/>
    </source>
</evidence>
<protein>
    <submittedName>
        <fullName evidence="2">Uncharacterized protein</fullName>
    </submittedName>
</protein>
<dbReference type="EMBL" id="LT614639">
    <property type="protein sequence ID" value="SCN27850.1"/>
    <property type="molecule type" value="Genomic_DNA"/>
</dbReference>
<dbReference type="EMBL" id="LT608149">
    <property type="protein sequence ID" value="SCL97501.1"/>
    <property type="molecule type" value="Genomic_DNA"/>
</dbReference>
<dbReference type="AlphaFoldDB" id="A0A0Y9ZLF9"/>
<gene>
    <name evidence="2" type="ORF">PBK173_000395800</name>
    <name evidence="6" type="ORF">PBNK65E_000384600</name>
    <name evidence="3" type="ORF">PBNK65NY_000384100</name>
    <name evidence="4" type="ORF">PBSP11A_000384600</name>
    <name evidence="5" type="ORF">PBSP11RLL_000384700</name>
</gene>
<evidence type="ECO:0000313" key="7">
    <source>
        <dbReference type="Proteomes" id="UP000069549"/>
    </source>
</evidence>
<evidence type="ECO:0000313" key="9">
    <source>
        <dbReference type="Proteomes" id="UP000219974"/>
    </source>
</evidence>
<evidence type="ECO:0000313" key="2">
    <source>
        <dbReference type="EMBL" id="CXI97247.1"/>
    </source>
</evidence>
<evidence type="ECO:0000313" key="6">
    <source>
        <dbReference type="EMBL" id="SCN27850.1"/>
    </source>
</evidence>
<dbReference type="VEuPathDB" id="PlasmoDB:PBANKA_1334900"/>
<dbReference type="EMBL" id="LT608277">
    <property type="protein sequence ID" value="SCM18420.1"/>
    <property type="molecule type" value="Genomic_DNA"/>
</dbReference>
<accession>A0A0Y9ZLF9</accession>
<dbReference type="Proteomes" id="UP000220214">
    <property type="component" value="Chromosome 13"/>
</dbReference>
<dbReference type="OrthoDB" id="371118at2759"/>
<evidence type="ECO:0000256" key="1">
    <source>
        <dbReference type="SAM" id="MobiDB-lite"/>
    </source>
</evidence>
<dbReference type="Proteomes" id="UP000069549">
    <property type="component" value="Chromosome 13"/>
</dbReference>
<sequence length="836" mass="97237">MKFHNNNCVSENFRTNIANYEAHCMHSNHQNKTINYNNNSKDIGGNIIIINEKNEKFCTNTNRILSGYNNVIDISNIEKCTENLNNNNHIENNEKDIMNIQNINYTFNNTDNDRKNWGDCLDNICKNQDKMNGDDNSYDKKNNITIIDNKKDNDGNKKDNDENKKDNDENKKDDDNDEYICKNIYELKSSEHDIEISPASYINDNKIDIPEKCEGDTIAINYKERLLNDEISATKQKDEKILNNEIISTNFDDNKNKNIKCHEENNQKNYTKLEHRLKIKSLLDNKNLTVSGNFKIKDDDTKNTDSTTEDSTQEHDGVLHTIKKNVNSCETFQMINSLDNSSLEKSSIIQTDSIDQKNVNRVKISYKQKIKDNNEHSDVYMLSIQENSNIENSISNYSYSLNKKNTHNGNGGDGLEHKEIYDNKPLIEMKNYIKGSLSVPMPKLTSDHNFHKNNKLSSCKNEKKIFSSSILELNHETNSENKLLSRNMLYSHNEVFNNIFPQNKNDHVDGLKYFDESRINQRDNQIKDKYFIKMSKIFSNSKDEYTKWVLKDEYMENTQKKDNKIDDSGNNQISNLPIDLKENYNYVAKNEEIKCHVEISPNAYNNLKNGYGDKNKNASTIIKDIIDTKDIDEKDCEESYFCCPIKEQMPISNPTNPGLLNTIFRTIIFNKNNNFMIKSKNGSNHLRKKLPNRNFYIPKKSLSLHAYSFGSKVKSSILLENPRLKNENKKDNTSIQNIKDKLNKLASFYSAVIDKKIIRNTQKKAQIYNKKHMNSYKCCETMIYNNKGHHNVLNSTSNIHKAYPKCEIICRIPNKKINCIHYKRFPTPKRLITNPM</sequence>
<dbReference type="EMBL" id="LT608261">
    <property type="protein sequence ID" value="SCM16623.1"/>
    <property type="molecule type" value="Genomic_DNA"/>
</dbReference>
<evidence type="ECO:0000313" key="5">
    <source>
        <dbReference type="EMBL" id="SCM18420.1"/>
    </source>
</evidence>
<evidence type="ECO:0000313" key="11">
    <source>
        <dbReference type="Proteomes" id="UP000516480"/>
    </source>
</evidence>
<feature type="compositionally biased region" description="Basic and acidic residues" evidence="1">
    <location>
        <begin position="147"/>
        <end position="174"/>
    </location>
</feature>
<dbReference type="EMBL" id="LT160033">
    <property type="protein sequence ID" value="CXI97247.1"/>
    <property type="molecule type" value="Genomic_DNA"/>
</dbReference>
<proteinExistence type="predicted"/>
<dbReference type="Proteomes" id="UP000219974">
    <property type="component" value="Chromosome 13"/>
</dbReference>
<dbReference type="Proteomes" id="UP000516480">
    <property type="component" value="Chromosome 13"/>
</dbReference>
<evidence type="ECO:0000313" key="4">
    <source>
        <dbReference type="EMBL" id="SCM16623.1"/>
    </source>
</evidence>
<evidence type="ECO:0000313" key="8">
    <source>
        <dbReference type="Proteomes" id="UP000219860"/>
    </source>
</evidence>
<reference evidence="2 7" key="1">
    <citation type="submission" date="2016-02" db="EMBL/GenBank/DDBJ databases">
        <authorList>
            <consortium name="Pathogen Informatics"/>
        </authorList>
    </citation>
    <scope>NUCLEOTIDE SEQUENCE [LARGE SCALE GENOMIC DNA]</scope>
    <source>
        <strain evidence="2 7">K173</strain>
        <strain evidence="3 11">NK65 ny</strain>
        <strain evidence="6 10">NK65e</strain>
        <strain evidence="4 8">SP11 Antwerpcl1</strain>
        <strain evidence="5 9">SP11 RLL</strain>
    </source>
</reference>
<name>A0A0Y9ZLF9_PLABE</name>
<dbReference type="Proteomes" id="UP000219860">
    <property type="component" value="Chromosome 13"/>
</dbReference>
<organism evidence="2 7">
    <name type="scientific">Plasmodium berghei</name>
    <dbReference type="NCBI Taxonomy" id="5821"/>
    <lineage>
        <taxon>Eukaryota</taxon>
        <taxon>Sar</taxon>
        <taxon>Alveolata</taxon>
        <taxon>Apicomplexa</taxon>
        <taxon>Aconoidasida</taxon>
        <taxon>Haemosporida</taxon>
        <taxon>Plasmodiidae</taxon>
        <taxon>Plasmodium</taxon>
        <taxon>Plasmodium (Vinckeia)</taxon>
    </lineage>
</organism>
<feature type="region of interest" description="Disordered" evidence="1">
    <location>
        <begin position="147"/>
        <end position="175"/>
    </location>
</feature>